<evidence type="ECO:0000256" key="1">
    <source>
        <dbReference type="SAM" id="MobiDB-lite"/>
    </source>
</evidence>
<dbReference type="VEuPathDB" id="PlasmoDB:PGAL8A_00266400"/>
<dbReference type="AlphaFoldDB" id="A0A1J1GWR7"/>
<proteinExistence type="predicted"/>
<reference evidence="2" key="1">
    <citation type="submission" date="2015-04" db="EMBL/GenBank/DDBJ databases">
        <authorList>
            <consortium name="Pathogen Informatics"/>
        </authorList>
    </citation>
    <scope>NUCLEOTIDE SEQUENCE [LARGE SCALE GENOMIC DNA]</scope>
    <source>
        <strain evidence="2">8A</strain>
    </source>
</reference>
<feature type="region of interest" description="Disordered" evidence="1">
    <location>
        <begin position="145"/>
        <end position="175"/>
    </location>
</feature>
<accession>A0A1J1GWR7</accession>
<name>A0A1J1GWR7_PLAGA</name>
<keyword evidence="3" id="KW-1185">Reference proteome</keyword>
<protein>
    <submittedName>
        <fullName evidence="2">PIR-like protein</fullName>
    </submittedName>
</protein>
<gene>
    <name evidence="2" type="ORF">PGAL8A_00266400</name>
</gene>
<dbReference type="Proteomes" id="UP000220797">
    <property type="component" value="Unassembled WGS sequence"/>
</dbReference>
<organism evidence="2 3">
    <name type="scientific">Plasmodium gallinaceum</name>
    <dbReference type="NCBI Taxonomy" id="5849"/>
    <lineage>
        <taxon>Eukaryota</taxon>
        <taxon>Sar</taxon>
        <taxon>Alveolata</taxon>
        <taxon>Apicomplexa</taxon>
        <taxon>Aconoidasida</taxon>
        <taxon>Haemosporida</taxon>
        <taxon>Plasmodiidae</taxon>
        <taxon>Plasmodium</taxon>
        <taxon>Plasmodium (Haemamoeba)</taxon>
    </lineage>
</organism>
<evidence type="ECO:0000313" key="3">
    <source>
        <dbReference type="Proteomes" id="UP000220797"/>
    </source>
</evidence>
<dbReference type="GeneID" id="39731193"/>
<feature type="region of interest" description="Disordered" evidence="1">
    <location>
        <begin position="190"/>
        <end position="212"/>
    </location>
</feature>
<evidence type="ECO:0000313" key="2">
    <source>
        <dbReference type="EMBL" id="CRG95461.1"/>
    </source>
</evidence>
<dbReference type="EMBL" id="CVMV01000035">
    <property type="protein sequence ID" value="CRG95461.1"/>
    <property type="molecule type" value="Genomic_DNA"/>
</dbReference>
<comment type="caution">
    <text evidence="2">The sequence shown here is derived from an EMBL/GenBank/DDBJ whole genome shotgun (WGS) entry which is preliminary data.</text>
</comment>
<dbReference type="RefSeq" id="XP_028528272.1">
    <property type="nucleotide sequence ID" value="XM_028671639.1"/>
</dbReference>
<sequence length="344" mass="37994">MDFEVGKNNLKTELCLRSGRVLAVRQQGTRSRNVRSTRDIRRNLKVWLDFIEPGLFDRIEELKSNLTLSNAMDFSQWMNKRSGNITYVLNRVPDPTTKQILNDTLTSWRKLTDNVLLTHISDSYVDRMVIPERLAITNGLSITSASSNHTSSSNSTSSPTPTQSSNLTTSSISTSSHELNISPTAMISASDLSPTTPDFHNNSAIPTNDTSDLSTVFSTSAMDSATTIMNNSTALTPTEHGGGLTGATCKGLFCGPAFAVLPVSLALLGYTPVGKFLGRDNPKKKKAKKRLNEMPMECINSPKLLKIKKTENAKRSRLHRFLRAFGYDKNFPYIDEDIPSDQVI</sequence>